<evidence type="ECO:0000313" key="4">
    <source>
        <dbReference type="EMBL" id="MBS8261604.1"/>
    </source>
</evidence>
<keyword evidence="1" id="KW-0808">Transferase</keyword>
<name>A0A944CFB3_9HYPH</name>
<dbReference type="EMBL" id="QTKU01000004">
    <property type="protein sequence ID" value="MBS8261604.1"/>
    <property type="molecule type" value="Genomic_DNA"/>
</dbReference>
<gene>
    <name evidence="4" type="ORF">DYI23_15365</name>
</gene>
<feature type="domain" description="N-acetyltransferase" evidence="3">
    <location>
        <begin position="7"/>
        <end position="153"/>
    </location>
</feature>
<accession>A0A944CFB3</accession>
<dbReference type="InterPro" id="IPR050832">
    <property type="entry name" value="Bact_Acetyltransf"/>
</dbReference>
<dbReference type="PANTHER" id="PTHR43877">
    <property type="entry name" value="AMINOALKYLPHOSPHONATE N-ACETYLTRANSFERASE-RELATED-RELATED"/>
    <property type="match status" value="1"/>
</dbReference>
<dbReference type="Proteomes" id="UP000705379">
    <property type="component" value="Unassembled WGS sequence"/>
</dbReference>
<dbReference type="CDD" id="cd04301">
    <property type="entry name" value="NAT_SF"/>
    <property type="match status" value="1"/>
</dbReference>
<dbReference type="PROSITE" id="PS51186">
    <property type="entry name" value="GNAT"/>
    <property type="match status" value="1"/>
</dbReference>
<reference evidence="4" key="2">
    <citation type="journal article" date="2021" name="Microorganisms">
        <title>Bacterial Dimethylsulfoniopropionate Biosynthesis in the East China Sea.</title>
        <authorList>
            <person name="Liu J."/>
            <person name="Zhang Y."/>
            <person name="Liu J."/>
            <person name="Zhong H."/>
            <person name="Williams B.T."/>
            <person name="Zheng Y."/>
            <person name="Curson A.R.J."/>
            <person name="Sun C."/>
            <person name="Sun H."/>
            <person name="Song D."/>
            <person name="Wagner Mackenzie B."/>
            <person name="Bermejo Martinez A."/>
            <person name="Todd J.D."/>
            <person name="Zhang X.H."/>
        </authorList>
    </citation>
    <scope>NUCLEOTIDE SEQUENCE</scope>
    <source>
        <strain evidence="4">AESS21</strain>
    </source>
</reference>
<dbReference type="GO" id="GO:0016747">
    <property type="term" value="F:acyltransferase activity, transferring groups other than amino-acyl groups"/>
    <property type="evidence" value="ECO:0007669"/>
    <property type="project" value="InterPro"/>
</dbReference>
<proteinExistence type="predicted"/>
<dbReference type="Gene3D" id="3.40.630.30">
    <property type="match status" value="1"/>
</dbReference>
<reference evidence="4" key="1">
    <citation type="submission" date="2018-08" db="EMBL/GenBank/DDBJ databases">
        <authorList>
            <person name="Jin W."/>
            <person name="Wang H."/>
            <person name="Yang Y."/>
            <person name="Li M."/>
            <person name="Liu J."/>
        </authorList>
    </citation>
    <scope>NUCLEOTIDE SEQUENCE</scope>
    <source>
        <strain evidence="4">AESS21</strain>
    </source>
</reference>
<evidence type="ECO:0000256" key="1">
    <source>
        <dbReference type="ARBA" id="ARBA00022679"/>
    </source>
</evidence>
<evidence type="ECO:0000259" key="3">
    <source>
        <dbReference type="PROSITE" id="PS51186"/>
    </source>
</evidence>
<comment type="caution">
    <text evidence="4">The sequence shown here is derived from an EMBL/GenBank/DDBJ whole genome shotgun (WGS) entry which is preliminary data.</text>
</comment>
<dbReference type="InterPro" id="IPR016181">
    <property type="entry name" value="Acyl_CoA_acyltransferase"/>
</dbReference>
<dbReference type="RefSeq" id="WP_213217006.1">
    <property type="nucleotide sequence ID" value="NZ_QTKU01000004.1"/>
</dbReference>
<sequence length="153" mass="17220">MTHTGALHMQRADAGDAPALADLADRAYRDWIDVIGSKPQPMGADYDDLIDKDEVWMTGPRGMPEGSLVLRQEDDHLLLWSIAVSPGTQGTGLGNRLLDFTLARARNLSFSEVRLFTNMKMQSNRDWYARKGFREAERKMIGTKHVVIMTRSV</sequence>
<keyword evidence="2" id="KW-0012">Acyltransferase</keyword>
<dbReference type="AlphaFoldDB" id="A0A944CFB3"/>
<evidence type="ECO:0000256" key="2">
    <source>
        <dbReference type="ARBA" id="ARBA00023315"/>
    </source>
</evidence>
<organism evidence="4 5">
    <name type="scientific">Roseibium polysiphoniae</name>
    <dbReference type="NCBI Taxonomy" id="2571221"/>
    <lineage>
        <taxon>Bacteria</taxon>
        <taxon>Pseudomonadati</taxon>
        <taxon>Pseudomonadota</taxon>
        <taxon>Alphaproteobacteria</taxon>
        <taxon>Hyphomicrobiales</taxon>
        <taxon>Stappiaceae</taxon>
        <taxon>Roseibium</taxon>
    </lineage>
</organism>
<dbReference type="InterPro" id="IPR000182">
    <property type="entry name" value="GNAT_dom"/>
</dbReference>
<dbReference type="SUPFAM" id="SSF55729">
    <property type="entry name" value="Acyl-CoA N-acyltransferases (Nat)"/>
    <property type="match status" value="1"/>
</dbReference>
<dbReference type="Pfam" id="PF00583">
    <property type="entry name" value="Acetyltransf_1"/>
    <property type="match status" value="1"/>
</dbReference>
<protein>
    <submittedName>
        <fullName evidence="4">N-acetyltransferase</fullName>
    </submittedName>
</protein>
<evidence type="ECO:0000313" key="5">
    <source>
        <dbReference type="Proteomes" id="UP000705379"/>
    </source>
</evidence>